<evidence type="ECO:0000256" key="7">
    <source>
        <dbReference type="ARBA" id="ARBA00023004"/>
    </source>
</evidence>
<dbReference type="Pfam" id="PF00593">
    <property type="entry name" value="TonB_dep_Rec_b-barrel"/>
    <property type="match status" value="1"/>
</dbReference>
<keyword evidence="10 12" id="KW-0472">Membrane</keyword>
<keyword evidence="8" id="KW-0406">Ion transport</keyword>
<feature type="domain" description="TonB-dependent receptor-like beta-barrel" evidence="15">
    <location>
        <begin position="314"/>
        <end position="791"/>
    </location>
</feature>
<protein>
    <submittedName>
        <fullName evidence="17">TonB-dependent receptor</fullName>
    </submittedName>
</protein>
<accession>A0A4Q2KJC2</accession>
<keyword evidence="18" id="KW-1185">Reference proteome</keyword>
<dbReference type="RefSeq" id="WP_129524604.1">
    <property type="nucleotide sequence ID" value="NZ_SDPV01000002.1"/>
</dbReference>
<evidence type="ECO:0000313" key="18">
    <source>
        <dbReference type="Proteomes" id="UP000293623"/>
    </source>
</evidence>
<dbReference type="InterPro" id="IPR039426">
    <property type="entry name" value="TonB-dep_rcpt-like"/>
</dbReference>
<keyword evidence="17" id="KW-0675">Receptor</keyword>
<comment type="caution">
    <text evidence="17">The sequence shown here is derived from an EMBL/GenBank/DDBJ whole genome shotgun (WGS) entry which is preliminary data.</text>
</comment>
<evidence type="ECO:0000256" key="4">
    <source>
        <dbReference type="ARBA" id="ARBA00022496"/>
    </source>
</evidence>
<reference evidence="17 18" key="1">
    <citation type="submission" date="2019-01" db="EMBL/GenBank/DDBJ databases">
        <title>Altererythrobacter rhizovicinus sp. nov., isolated from the rhizosphere soil of Haloxylon ammodendron.</title>
        <authorList>
            <person name="Li H.-P."/>
            <person name="Gou J.-Y."/>
            <person name="Yao D."/>
            <person name="Han Q.-Q."/>
            <person name="Shao K.-Z."/>
            <person name="Zhao Q."/>
            <person name="Zhang J.-L."/>
        </authorList>
    </citation>
    <scope>NUCLEOTIDE SEQUENCE [LARGE SCALE GENOMIC DNA]</scope>
    <source>
        <strain evidence="17 18">AY-3R</strain>
    </source>
</reference>
<evidence type="ECO:0000256" key="10">
    <source>
        <dbReference type="ARBA" id="ARBA00023136"/>
    </source>
</evidence>
<keyword evidence="3 12" id="KW-1134">Transmembrane beta strand</keyword>
<dbReference type="Gene3D" id="2.40.170.20">
    <property type="entry name" value="TonB-dependent receptor, beta-barrel domain"/>
    <property type="match status" value="1"/>
</dbReference>
<dbReference type="InterPro" id="IPR000531">
    <property type="entry name" value="Beta-barrel_TonB"/>
</dbReference>
<keyword evidence="7" id="KW-0408">Iron</keyword>
<keyword evidence="6 14" id="KW-0732">Signal</keyword>
<name>A0A4Q2KJC2_9SPHN</name>
<sequence length="835" mass="91287">MKAVYSTASLAAISLALASPSYAQNADAEDGDEVSLPDASRSGDFNVIIVTGRAGGSELRKAEASYAITTLSDDALRLTNPASTADTFKQVPGFWVESSGGEGSNNVRSRGIPTDGYSAVALQENSLSVQYDGGLGYLNPDQSFRFDETIARVEAVRGGPASIFAPFAPGGVVNFITRKGTDEPGGRVKYTWGNYNLNRLDGYYGTRLDENWGVFVGGFYRQSDGMRDTGFLAEKGGQIRGTVDYDDGRNSLMLDVKYLDDRVPFYLPVPLTYDADGEITDVPGFDSREDTLAGPDTDDLPIKNVGRPYLFDLTEGSHTQMTQITLNGVLALNDTFALESRNRYRDADILRNAMFPTGNVTELDVFLNGIRPAVLAAFPGATDIRAEYAGGGVPVTDTTNGNGLVVGGNLLSVSVPIEEVITDNRLTAEFEAGGSHSFAVGFTYGHYDYRFDRYMGTTLLDVQGNARRLDVVAVDADGDVVGRATDNGFQRYGSIYDNVGMKVDAIALYAGDEWQVTDALRLDFAARWEQTEFGGQVAEKTTVNLGDPTTLADDQVLTGTGNFIEVDERFDDFAWTVGANYQFAPSMGVFARYTDTFKLPSAGEWNGNPTRTDQRSVPIKMAELGFKYGGDVFNLFATAFFSKFEGVSFTNYRFNPVTNEYDDPEVVVADTETWGMELEALVRPSRFFDLSVQATYQDPQYKGFTYTDQTGAVQDYDGNQLIRVPKLSFRAVPAVNLFDGRLRTELEVEHYTKRYPDIANSQELPAYTLLNLNFRGQVTDSLALGLNVSNLTDELGLTEGNPRAGSFNTGDPNARYFLARPVFGRTVRASVTLDF</sequence>
<dbReference type="AlphaFoldDB" id="A0A4Q2KJC2"/>
<evidence type="ECO:0000256" key="5">
    <source>
        <dbReference type="ARBA" id="ARBA00022692"/>
    </source>
</evidence>
<dbReference type="InterPro" id="IPR036942">
    <property type="entry name" value="Beta-barrel_TonB_sf"/>
</dbReference>
<feature type="signal peptide" evidence="14">
    <location>
        <begin position="1"/>
        <end position="23"/>
    </location>
</feature>
<feature type="domain" description="TonB-dependent receptor plug" evidence="16">
    <location>
        <begin position="61"/>
        <end position="172"/>
    </location>
</feature>
<dbReference type="Proteomes" id="UP000293623">
    <property type="component" value="Unassembled WGS sequence"/>
</dbReference>
<dbReference type="InterPro" id="IPR012910">
    <property type="entry name" value="Plug_dom"/>
</dbReference>
<evidence type="ECO:0000256" key="3">
    <source>
        <dbReference type="ARBA" id="ARBA00022452"/>
    </source>
</evidence>
<dbReference type="EMBL" id="SDPV01000002">
    <property type="protein sequence ID" value="RXZ64290.1"/>
    <property type="molecule type" value="Genomic_DNA"/>
</dbReference>
<evidence type="ECO:0000256" key="2">
    <source>
        <dbReference type="ARBA" id="ARBA00022448"/>
    </source>
</evidence>
<evidence type="ECO:0000313" key="17">
    <source>
        <dbReference type="EMBL" id="RXZ64290.1"/>
    </source>
</evidence>
<comment type="subcellular location">
    <subcellularLocation>
        <location evidence="1 12">Cell outer membrane</location>
        <topology evidence="1 12">Multi-pass membrane protein</topology>
    </subcellularLocation>
</comment>
<dbReference type="Pfam" id="PF07715">
    <property type="entry name" value="Plug"/>
    <property type="match status" value="1"/>
</dbReference>
<dbReference type="Gene3D" id="2.170.130.10">
    <property type="entry name" value="TonB-dependent receptor, plug domain"/>
    <property type="match status" value="1"/>
</dbReference>
<keyword evidence="5 12" id="KW-0812">Transmembrane</keyword>
<organism evidence="17 18">
    <name type="scientific">Pelagerythrobacter rhizovicinus</name>
    <dbReference type="NCBI Taxonomy" id="2268576"/>
    <lineage>
        <taxon>Bacteria</taxon>
        <taxon>Pseudomonadati</taxon>
        <taxon>Pseudomonadota</taxon>
        <taxon>Alphaproteobacteria</taxon>
        <taxon>Sphingomonadales</taxon>
        <taxon>Erythrobacteraceae</taxon>
        <taxon>Pelagerythrobacter</taxon>
    </lineage>
</organism>
<dbReference type="OrthoDB" id="7386960at2"/>
<evidence type="ECO:0000256" key="6">
    <source>
        <dbReference type="ARBA" id="ARBA00022729"/>
    </source>
</evidence>
<evidence type="ECO:0000256" key="13">
    <source>
        <dbReference type="RuleBase" id="RU003357"/>
    </source>
</evidence>
<keyword evidence="2 12" id="KW-0813">Transport</keyword>
<evidence type="ECO:0000259" key="15">
    <source>
        <dbReference type="Pfam" id="PF00593"/>
    </source>
</evidence>
<evidence type="ECO:0000256" key="11">
    <source>
        <dbReference type="ARBA" id="ARBA00023237"/>
    </source>
</evidence>
<evidence type="ECO:0000256" key="1">
    <source>
        <dbReference type="ARBA" id="ARBA00004571"/>
    </source>
</evidence>
<keyword evidence="11 12" id="KW-0998">Cell outer membrane</keyword>
<evidence type="ECO:0000256" key="9">
    <source>
        <dbReference type="ARBA" id="ARBA00023077"/>
    </source>
</evidence>
<proteinExistence type="inferred from homology"/>
<evidence type="ECO:0000256" key="14">
    <source>
        <dbReference type="SAM" id="SignalP"/>
    </source>
</evidence>
<keyword evidence="4" id="KW-0410">Iron transport</keyword>
<evidence type="ECO:0000256" key="8">
    <source>
        <dbReference type="ARBA" id="ARBA00023065"/>
    </source>
</evidence>
<dbReference type="GO" id="GO:0015344">
    <property type="term" value="F:siderophore uptake transmembrane transporter activity"/>
    <property type="evidence" value="ECO:0007669"/>
    <property type="project" value="TreeGrafter"/>
</dbReference>
<evidence type="ECO:0000259" key="16">
    <source>
        <dbReference type="Pfam" id="PF07715"/>
    </source>
</evidence>
<dbReference type="GO" id="GO:0009279">
    <property type="term" value="C:cell outer membrane"/>
    <property type="evidence" value="ECO:0007669"/>
    <property type="project" value="UniProtKB-SubCell"/>
</dbReference>
<dbReference type="SUPFAM" id="SSF56935">
    <property type="entry name" value="Porins"/>
    <property type="match status" value="1"/>
</dbReference>
<dbReference type="PANTHER" id="PTHR32552">
    <property type="entry name" value="FERRICHROME IRON RECEPTOR-RELATED"/>
    <property type="match status" value="1"/>
</dbReference>
<dbReference type="PANTHER" id="PTHR32552:SF89">
    <property type="entry name" value="CATECHOLATE SIDEROPHORE RECEPTOR FIU"/>
    <property type="match status" value="1"/>
</dbReference>
<evidence type="ECO:0000256" key="12">
    <source>
        <dbReference type="PROSITE-ProRule" id="PRU01360"/>
    </source>
</evidence>
<keyword evidence="9 13" id="KW-0798">TonB box</keyword>
<dbReference type="PROSITE" id="PS52016">
    <property type="entry name" value="TONB_DEPENDENT_REC_3"/>
    <property type="match status" value="1"/>
</dbReference>
<comment type="similarity">
    <text evidence="12 13">Belongs to the TonB-dependent receptor family.</text>
</comment>
<feature type="chain" id="PRO_5020936192" evidence="14">
    <location>
        <begin position="24"/>
        <end position="835"/>
    </location>
</feature>
<gene>
    <name evidence="17" type="ORF">ETX26_10305</name>
</gene>
<dbReference type="InterPro" id="IPR037066">
    <property type="entry name" value="Plug_dom_sf"/>
</dbReference>